<protein>
    <recommendedName>
        <fullName evidence="4">PepSY domain-containing protein</fullName>
    </recommendedName>
</protein>
<reference evidence="3" key="1">
    <citation type="submission" date="2018-06" db="EMBL/GenBank/DDBJ databases">
        <authorList>
            <person name="Zhirakovskaya E."/>
        </authorList>
    </citation>
    <scope>NUCLEOTIDE SEQUENCE</scope>
</reference>
<evidence type="ECO:0008006" key="4">
    <source>
        <dbReference type="Google" id="ProtNLM"/>
    </source>
</evidence>
<accession>A0A3B1BND0</accession>
<dbReference type="InterPro" id="IPR015943">
    <property type="entry name" value="WD40/YVTN_repeat-like_dom_sf"/>
</dbReference>
<dbReference type="EMBL" id="UOGC01000053">
    <property type="protein sequence ID" value="VAX17512.1"/>
    <property type="molecule type" value="Genomic_DNA"/>
</dbReference>
<evidence type="ECO:0000313" key="3">
    <source>
        <dbReference type="EMBL" id="VAX17512.1"/>
    </source>
</evidence>
<feature type="region of interest" description="Disordered" evidence="1">
    <location>
        <begin position="1"/>
        <end position="28"/>
    </location>
</feature>
<dbReference type="PANTHER" id="PTHR34219">
    <property type="entry name" value="IRON-REGULATED INNER MEMBRANE PROTEIN-RELATED"/>
    <property type="match status" value="1"/>
</dbReference>
<dbReference type="AlphaFoldDB" id="A0A3B1BND0"/>
<keyword evidence="2" id="KW-0812">Transmembrane</keyword>
<gene>
    <name evidence="3" type="ORF">MNBD_NITROSPINAE01-1244</name>
</gene>
<feature type="transmembrane region" description="Helical" evidence="2">
    <location>
        <begin position="39"/>
        <end position="58"/>
    </location>
</feature>
<sequence length="540" mass="60563">MSQSVLREAVEKVPPNTSPPPPPKHSKKRRITLRRVHKWLGITAALWLAILGATGFFLDHRDWRFMWQVTVPDVLFPESILKNKTAKEIAVYRINPNDANQRIAAGKRGAWWSDDSGATWSPSVFDGPNHQTPQVLSVVEDLSDTWWYLYAATDDGLWRSSNGGVSFYRFALRGEYINGLTYGSNSNEFLGVASRSSLFRLNINTGSHNKIDIAPVNENEVPKEFGLSRFVHDLHFGRGVVNGITSLLINDAGGIAMVILPLTGILFWLLPLRWKKRRANSRPEHVSQRKAMRSLYGWHGVYIGILSTIIIIYLAVTGIILDHRSELGGWMKTITLDRKWLPPVYNMSSWNDEIYSVAGYPGYPQKLGVGTRSGFYVTEDNGQTWVREKLPGPSACFVWSLNRVGDFLFAGGMGCPNSLKKDGGVWKPVQNVGHMPTDASRLPSGGFAWKSPKGLMAVSASGSATKLNIKEPKVAGAPLFYLLDGLHSGLIFHPQWKWINDLISFMAIILCVSGLYRLWRQRRIVVKCFLGIQKIVEFKR</sequence>
<evidence type="ECO:0000256" key="2">
    <source>
        <dbReference type="SAM" id="Phobius"/>
    </source>
</evidence>
<dbReference type="SUPFAM" id="SSF110296">
    <property type="entry name" value="Oligoxyloglucan reducing end-specific cellobiohydrolase"/>
    <property type="match status" value="1"/>
</dbReference>
<name>A0A3B1BND0_9ZZZZ</name>
<dbReference type="Pfam" id="PF03929">
    <property type="entry name" value="PepSY_TM"/>
    <property type="match status" value="1"/>
</dbReference>
<dbReference type="InterPro" id="IPR005625">
    <property type="entry name" value="PepSY-ass_TM"/>
</dbReference>
<dbReference type="Gene3D" id="2.130.10.10">
    <property type="entry name" value="YVTN repeat-like/Quinoprotein amine dehydrogenase"/>
    <property type="match status" value="1"/>
</dbReference>
<feature type="transmembrane region" description="Helical" evidence="2">
    <location>
        <begin position="502"/>
        <end position="519"/>
    </location>
</feature>
<keyword evidence="2" id="KW-1133">Transmembrane helix</keyword>
<evidence type="ECO:0000256" key="1">
    <source>
        <dbReference type="SAM" id="MobiDB-lite"/>
    </source>
</evidence>
<proteinExistence type="predicted"/>
<organism evidence="3">
    <name type="scientific">hydrothermal vent metagenome</name>
    <dbReference type="NCBI Taxonomy" id="652676"/>
    <lineage>
        <taxon>unclassified sequences</taxon>
        <taxon>metagenomes</taxon>
        <taxon>ecological metagenomes</taxon>
    </lineage>
</organism>
<feature type="transmembrane region" description="Helical" evidence="2">
    <location>
        <begin position="255"/>
        <end position="274"/>
    </location>
</feature>
<feature type="transmembrane region" description="Helical" evidence="2">
    <location>
        <begin position="295"/>
        <end position="321"/>
    </location>
</feature>
<keyword evidence="2" id="KW-0472">Membrane</keyword>